<gene>
    <name evidence="2" type="ORF">HKT18_05955</name>
</gene>
<organism evidence="2 3">
    <name type="scientific">Flavobacterium rivulicola</name>
    <dbReference type="NCBI Taxonomy" id="2732161"/>
    <lineage>
        <taxon>Bacteria</taxon>
        <taxon>Pseudomonadati</taxon>
        <taxon>Bacteroidota</taxon>
        <taxon>Flavobacteriia</taxon>
        <taxon>Flavobacteriales</taxon>
        <taxon>Flavobacteriaceae</taxon>
        <taxon>Flavobacterium</taxon>
    </lineage>
</organism>
<dbReference type="Proteomes" id="UP000536509">
    <property type="component" value="Unassembled WGS sequence"/>
</dbReference>
<keyword evidence="1" id="KW-0732">Signal</keyword>
<sequence length="262" mass="30102">MRLYSLLCICLLLMLSNCSSSEDGVFVSSEYMPGKKGNYWKYDVFGDQITFQRDSLYIQKNFKSNEKYYSTYDSKGFGFYTSLMNGSNAVYRDQGFTQINGFVDWQICENFIFSANIFLTILNDTAVPGAIIDVEQKTDTRLNSFESGINDVNGDYRLQTELDQVLPTYTTPNGNIYSDVMVVKLTLNLKIYNKYFIDDVPLIDLYMDNQNVIESKLYFAKGIGMVYAHTSKEIHFDSQFGNLPVDYSGIQEEILTNFRVLQ</sequence>
<feature type="chain" id="PRO_5030652827" description="Lipoprotein" evidence="1">
    <location>
        <begin position="22"/>
        <end position="262"/>
    </location>
</feature>
<dbReference type="RefSeq" id="WP_171221938.1">
    <property type="nucleotide sequence ID" value="NZ_CP121446.1"/>
</dbReference>
<accession>A0A7Y3R891</accession>
<name>A0A7Y3R891_9FLAO</name>
<evidence type="ECO:0000313" key="3">
    <source>
        <dbReference type="Proteomes" id="UP000536509"/>
    </source>
</evidence>
<evidence type="ECO:0008006" key="4">
    <source>
        <dbReference type="Google" id="ProtNLM"/>
    </source>
</evidence>
<comment type="caution">
    <text evidence="2">The sequence shown here is derived from an EMBL/GenBank/DDBJ whole genome shotgun (WGS) entry which is preliminary data.</text>
</comment>
<evidence type="ECO:0000256" key="1">
    <source>
        <dbReference type="SAM" id="SignalP"/>
    </source>
</evidence>
<reference evidence="2 3" key="1">
    <citation type="submission" date="2020-05" db="EMBL/GenBank/DDBJ databases">
        <title>Draft genome of Flavobacterium sp. IMCC34852.</title>
        <authorList>
            <person name="Song J."/>
            <person name="Cho J.-C."/>
        </authorList>
    </citation>
    <scope>NUCLEOTIDE SEQUENCE [LARGE SCALE GENOMIC DNA]</scope>
    <source>
        <strain evidence="2 3">IMCC34852</strain>
    </source>
</reference>
<evidence type="ECO:0000313" key="2">
    <source>
        <dbReference type="EMBL" id="NNT71759.1"/>
    </source>
</evidence>
<feature type="signal peptide" evidence="1">
    <location>
        <begin position="1"/>
        <end position="21"/>
    </location>
</feature>
<proteinExistence type="predicted"/>
<dbReference type="AlphaFoldDB" id="A0A7Y3R891"/>
<protein>
    <recommendedName>
        <fullName evidence="4">Lipoprotein</fullName>
    </recommendedName>
</protein>
<keyword evidence="3" id="KW-1185">Reference proteome</keyword>
<dbReference type="EMBL" id="JABEVX010000002">
    <property type="protein sequence ID" value="NNT71759.1"/>
    <property type="molecule type" value="Genomic_DNA"/>
</dbReference>